<dbReference type="PANTHER" id="PTHR14146:SF0">
    <property type="entry name" value="EXOCYST COMPLEX COMPONENT 4"/>
    <property type="match status" value="1"/>
</dbReference>
<dbReference type="EMBL" id="KK102588">
    <property type="protein sequence ID" value="KIY97399.1"/>
    <property type="molecule type" value="Genomic_DNA"/>
</dbReference>
<protein>
    <recommendedName>
        <fullName evidence="1">Exocyst complex component Sec8</fullName>
    </recommendedName>
</protein>
<accession>A0A0D2M138</accession>
<dbReference type="GO" id="GO:0006612">
    <property type="term" value="P:protein targeting to membrane"/>
    <property type="evidence" value="ECO:0007669"/>
    <property type="project" value="UniProtKB-UniRule"/>
</dbReference>
<dbReference type="GO" id="GO:0090522">
    <property type="term" value="P:vesicle tethering involved in exocytosis"/>
    <property type="evidence" value="ECO:0007669"/>
    <property type="project" value="UniProtKB-UniRule"/>
</dbReference>
<keyword evidence="1" id="KW-0653">Protein transport</keyword>
<gene>
    <name evidence="2" type="ORF">MNEG_10566</name>
</gene>
<keyword evidence="1" id="KW-0813">Transport</keyword>
<dbReference type="GeneID" id="25727741"/>
<dbReference type="KEGG" id="mng:MNEG_10566"/>
<dbReference type="AlphaFoldDB" id="A0A0D2M138"/>
<organism evidence="2 3">
    <name type="scientific">Monoraphidium neglectum</name>
    <dbReference type="NCBI Taxonomy" id="145388"/>
    <lineage>
        <taxon>Eukaryota</taxon>
        <taxon>Viridiplantae</taxon>
        <taxon>Chlorophyta</taxon>
        <taxon>core chlorophytes</taxon>
        <taxon>Chlorophyceae</taxon>
        <taxon>CS clade</taxon>
        <taxon>Sphaeropleales</taxon>
        <taxon>Selenastraceae</taxon>
        <taxon>Monoraphidium</taxon>
    </lineage>
</organism>
<dbReference type="GO" id="GO:0000145">
    <property type="term" value="C:exocyst"/>
    <property type="evidence" value="ECO:0007669"/>
    <property type="project" value="UniProtKB-UniRule"/>
</dbReference>
<dbReference type="OrthoDB" id="272977at2759"/>
<dbReference type="GO" id="GO:0015031">
    <property type="term" value="P:protein transport"/>
    <property type="evidence" value="ECO:0007669"/>
    <property type="project" value="UniProtKB-KW"/>
</dbReference>
<keyword evidence="1" id="KW-0268">Exocytosis</keyword>
<dbReference type="InterPro" id="IPR039682">
    <property type="entry name" value="Sec8/EXOC4"/>
</dbReference>
<evidence type="ECO:0000256" key="1">
    <source>
        <dbReference type="RuleBase" id="RU367079"/>
    </source>
</evidence>
<proteinExistence type="inferred from homology"/>
<dbReference type="RefSeq" id="XP_013896419.1">
    <property type="nucleotide sequence ID" value="XM_014040965.1"/>
</dbReference>
<name>A0A0D2M138_9CHLO</name>
<dbReference type="STRING" id="145388.A0A0D2M138"/>
<dbReference type="GO" id="GO:0006893">
    <property type="term" value="P:Golgi to plasma membrane transport"/>
    <property type="evidence" value="ECO:0007669"/>
    <property type="project" value="TreeGrafter"/>
</dbReference>
<sequence>MAKSEEWEHIWKDVGDQLAAIGQDFTDPKFYALKHVVEILSSNQPQAMVEELRAHEARLMSLVDALATGYHSGFARSIQNYSRILQLFGDATQQRSGRMRFFVLMRATGRGRACANCAAADIVCVM</sequence>
<keyword evidence="3" id="KW-1185">Reference proteome</keyword>
<reference evidence="2 3" key="1">
    <citation type="journal article" date="2013" name="BMC Genomics">
        <title>Reconstruction of the lipid metabolism for the microalga Monoraphidium neglectum from its genome sequence reveals characteristics suitable for biofuel production.</title>
        <authorList>
            <person name="Bogen C."/>
            <person name="Al-Dilaimi A."/>
            <person name="Albersmeier A."/>
            <person name="Wichmann J."/>
            <person name="Grundmann M."/>
            <person name="Rupp O."/>
            <person name="Lauersen K.J."/>
            <person name="Blifernez-Klassen O."/>
            <person name="Kalinowski J."/>
            <person name="Goesmann A."/>
            <person name="Mussgnug J.H."/>
            <person name="Kruse O."/>
        </authorList>
    </citation>
    <scope>NUCLEOTIDE SEQUENCE [LARGE SCALE GENOMIC DNA]</scope>
    <source>
        <strain evidence="2 3">SAG 48.87</strain>
    </source>
</reference>
<comment type="function">
    <text evidence="1">Component of the exocyst complex involved in the docking of exocytic vesicles with fusion sites on the plasma membrane.</text>
</comment>
<dbReference type="PANTHER" id="PTHR14146">
    <property type="entry name" value="EXOCYST COMPLEX COMPONENT 4"/>
    <property type="match status" value="1"/>
</dbReference>
<evidence type="ECO:0000313" key="3">
    <source>
        <dbReference type="Proteomes" id="UP000054498"/>
    </source>
</evidence>
<comment type="similarity">
    <text evidence="1">Belongs to the SEC8 family.</text>
</comment>
<evidence type="ECO:0000313" key="2">
    <source>
        <dbReference type="EMBL" id="KIY97399.1"/>
    </source>
</evidence>
<dbReference type="Proteomes" id="UP000054498">
    <property type="component" value="Unassembled WGS sequence"/>
</dbReference>